<accession>A0AAI9EAA9</accession>
<keyword evidence="3" id="KW-1185">Reference proteome</keyword>
<feature type="compositionally biased region" description="Low complexity" evidence="1">
    <location>
        <begin position="11"/>
        <end position="20"/>
    </location>
</feature>
<comment type="caution">
    <text evidence="2">The sequence shown here is derived from an EMBL/GenBank/DDBJ whole genome shotgun (WGS) entry which is preliminary data.</text>
</comment>
<proteinExistence type="predicted"/>
<organism evidence="2 3">
    <name type="scientific">Lecanosticta acicola</name>
    <dbReference type="NCBI Taxonomy" id="111012"/>
    <lineage>
        <taxon>Eukaryota</taxon>
        <taxon>Fungi</taxon>
        <taxon>Dikarya</taxon>
        <taxon>Ascomycota</taxon>
        <taxon>Pezizomycotina</taxon>
        <taxon>Dothideomycetes</taxon>
        <taxon>Dothideomycetidae</taxon>
        <taxon>Mycosphaerellales</taxon>
        <taxon>Mycosphaerellaceae</taxon>
        <taxon>Lecanosticta</taxon>
    </lineage>
</organism>
<feature type="compositionally biased region" description="Basic residues" evidence="1">
    <location>
        <begin position="116"/>
        <end position="128"/>
    </location>
</feature>
<reference evidence="2" key="1">
    <citation type="submission" date="2023-11" db="EMBL/GenBank/DDBJ databases">
        <authorList>
            <person name="Alioto T."/>
            <person name="Alioto T."/>
            <person name="Gomez Garrido J."/>
        </authorList>
    </citation>
    <scope>NUCLEOTIDE SEQUENCE</scope>
</reference>
<sequence>MGFTAINNSYAPSSTTTAASVDSEIVSSPSNAPRSVASEYLGRGQEQPHEQLAASSKKGNANSKKRAAPARGASNSKKRRTSSVKDVLTVRKSADERPLVPEDYSVKARSDAAKPAKTKKQSSKGKHAHVGEAVSVEKDQSAPTATKPISVYAPTTSMNALDSTPAQTSFNSIKENAGKSFTLYSGTESSSSAPTNVAFSQRWLPPTFEYRSVGLDSSQNQSRGSDENDNDRSKDTTGSRADEPILVRDADCDPRRSPGLTKATNFLPSISSDEFHDIEELIDVDDEDLVNFAKSVEQAVGDWPSTPTKRARKDNIRDVDEHEDYGGALLTQAEKDVIKQMDAKREKTIKPILRKPFLPPILDRSPIFGASKNTLLRTCFRVGEALNTGCQAVRCGNNVIIELYARVTASWREPKPSRKQHFMFKDLYHNNPPHLNGTYELWDQSQLWDRDSKPFLSANDGQGKICRMIGKMRRDGRLWRIEILSIWEASWEDVDYVAGVYIDRVLGDDEDGDDE</sequence>
<evidence type="ECO:0000256" key="1">
    <source>
        <dbReference type="SAM" id="MobiDB-lite"/>
    </source>
</evidence>
<name>A0AAI9EAA9_9PEZI</name>
<dbReference type="AlphaFoldDB" id="A0AAI9EAA9"/>
<feature type="compositionally biased region" description="Basic and acidic residues" evidence="1">
    <location>
        <begin position="88"/>
        <end position="114"/>
    </location>
</feature>
<feature type="region of interest" description="Disordered" evidence="1">
    <location>
        <begin position="1"/>
        <end position="154"/>
    </location>
</feature>
<evidence type="ECO:0000313" key="2">
    <source>
        <dbReference type="EMBL" id="CAK3996301.1"/>
    </source>
</evidence>
<gene>
    <name evidence="2" type="ORF">LECACI_7A004071</name>
</gene>
<feature type="region of interest" description="Disordered" evidence="1">
    <location>
        <begin position="213"/>
        <end position="260"/>
    </location>
</feature>
<protein>
    <submittedName>
        <fullName evidence="2">Uncharacterized protein</fullName>
    </submittedName>
</protein>
<feature type="compositionally biased region" description="Polar residues" evidence="1">
    <location>
        <begin position="1"/>
        <end position="10"/>
    </location>
</feature>
<dbReference type="EMBL" id="CAVMBE010000021">
    <property type="protein sequence ID" value="CAK3996301.1"/>
    <property type="molecule type" value="Genomic_DNA"/>
</dbReference>
<feature type="compositionally biased region" description="Basic and acidic residues" evidence="1">
    <location>
        <begin position="224"/>
        <end position="256"/>
    </location>
</feature>
<dbReference type="Proteomes" id="UP001296104">
    <property type="component" value="Unassembled WGS sequence"/>
</dbReference>
<feature type="compositionally biased region" description="Low complexity" evidence="1">
    <location>
        <begin position="53"/>
        <end position="62"/>
    </location>
</feature>
<evidence type="ECO:0000313" key="3">
    <source>
        <dbReference type="Proteomes" id="UP001296104"/>
    </source>
</evidence>